<dbReference type="PANTHER" id="PTHR46708">
    <property type="entry name" value="TENASCIN"/>
    <property type="match status" value="1"/>
</dbReference>
<dbReference type="SUPFAM" id="SSF49265">
    <property type="entry name" value="Fibronectin type III"/>
    <property type="match status" value="1"/>
</dbReference>
<gene>
    <name evidence="10" type="ORF">JOF28_002230</name>
</gene>
<dbReference type="Proteomes" id="UP000675163">
    <property type="component" value="Unassembled WGS sequence"/>
</dbReference>
<evidence type="ECO:0000256" key="5">
    <source>
        <dbReference type="ARBA" id="ARBA00023295"/>
    </source>
</evidence>
<keyword evidence="6" id="KW-0119">Carbohydrate metabolism</keyword>
<evidence type="ECO:0000256" key="4">
    <source>
        <dbReference type="ARBA" id="ARBA00022825"/>
    </source>
</evidence>
<feature type="region of interest" description="Disordered" evidence="7">
    <location>
        <begin position="864"/>
        <end position="895"/>
    </location>
</feature>
<evidence type="ECO:0000256" key="1">
    <source>
        <dbReference type="ARBA" id="ARBA00022670"/>
    </source>
</evidence>
<dbReference type="InterPro" id="IPR036116">
    <property type="entry name" value="FN3_sf"/>
</dbReference>
<evidence type="ECO:0000259" key="9">
    <source>
        <dbReference type="PROSITE" id="PS50853"/>
    </source>
</evidence>
<dbReference type="RefSeq" id="WP_209705814.1">
    <property type="nucleotide sequence ID" value="NZ_JAFIDA010000001.1"/>
</dbReference>
<keyword evidence="2" id="KW-0677">Repeat</keyword>
<keyword evidence="3" id="KW-0378">Hydrolase</keyword>
<evidence type="ECO:0000313" key="10">
    <source>
        <dbReference type="EMBL" id="MBP1326998.1"/>
    </source>
</evidence>
<dbReference type="PANTHER" id="PTHR46708:SF2">
    <property type="entry name" value="FIBRONECTIN TYPE-III DOMAIN-CONTAINING PROTEIN"/>
    <property type="match status" value="1"/>
</dbReference>
<dbReference type="InterPro" id="IPR023828">
    <property type="entry name" value="Peptidase_S8_Ser-AS"/>
</dbReference>
<comment type="caution">
    <text evidence="10">The sequence shown here is derived from an EMBL/GenBank/DDBJ whole genome shotgun (WGS) entry which is preliminary data.</text>
</comment>
<dbReference type="InterPro" id="IPR000209">
    <property type="entry name" value="Peptidase_S8/S53_dom"/>
</dbReference>
<protein>
    <recommendedName>
        <fullName evidence="9">Fibronectin type-III domain-containing protein</fullName>
    </recommendedName>
</protein>
<dbReference type="Gene3D" id="3.40.50.200">
    <property type="entry name" value="Peptidase S8/S53 domain"/>
    <property type="match status" value="2"/>
</dbReference>
<dbReference type="GO" id="GO:0006508">
    <property type="term" value="P:proteolysis"/>
    <property type="evidence" value="ECO:0007669"/>
    <property type="project" value="UniProtKB-KW"/>
</dbReference>
<dbReference type="Pfam" id="PF00082">
    <property type="entry name" value="Peptidase_S8"/>
    <property type="match status" value="1"/>
</dbReference>
<dbReference type="PROSITE" id="PS50853">
    <property type="entry name" value="FN3"/>
    <property type="match status" value="1"/>
</dbReference>
<feature type="compositionally biased region" description="Polar residues" evidence="7">
    <location>
        <begin position="864"/>
        <end position="878"/>
    </location>
</feature>
<keyword evidence="6" id="KW-0624">Polysaccharide degradation</keyword>
<evidence type="ECO:0000313" key="11">
    <source>
        <dbReference type="Proteomes" id="UP000675163"/>
    </source>
</evidence>
<feature type="transmembrane region" description="Helical" evidence="8">
    <location>
        <begin position="908"/>
        <end position="926"/>
    </location>
</feature>
<organism evidence="10 11">
    <name type="scientific">Leucobacter exalbidus</name>
    <dbReference type="NCBI Taxonomy" id="662960"/>
    <lineage>
        <taxon>Bacteria</taxon>
        <taxon>Bacillati</taxon>
        <taxon>Actinomycetota</taxon>
        <taxon>Actinomycetes</taxon>
        <taxon>Micrococcales</taxon>
        <taxon>Microbacteriaceae</taxon>
        <taxon>Leucobacter</taxon>
    </lineage>
</organism>
<keyword evidence="5" id="KW-0326">Glycosidase</keyword>
<keyword evidence="4" id="KW-0720">Serine protease</keyword>
<dbReference type="PROSITE" id="PS00138">
    <property type="entry name" value="SUBTILASE_SER"/>
    <property type="match status" value="1"/>
</dbReference>
<dbReference type="Pfam" id="PF00041">
    <property type="entry name" value="fn3"/>
    <property type="match status" value="1"/>
</dbReference>
<name>A0A940PUD7_9MICO</name>
<keyword evidence="8" id="KW-0472">Membrane</keyword>
<evidence type="ECO:0000256" key="6">
    <source>
        <dbReference type="ARBA" id="ARBA00023326"/>
    </source>
</evidence>
<accession>A0A940PUD7</accession>
<dbReference type="EMBL" id="JAFIDA010000001">
    <property type="protein sequence ID" value="MBP1326998.1"/>
    <property type="molecule type" value="Genomic_DNA"/>
</dbReference>
<dbReference type="SMART" id="SM00060">
    <property type="entry name" value="FN3"/>
    <property type="match status" value="2"/>
</dbReference>
<dbReference type="InterPro" id="IPR036852">
    <property type="entry name" value="Peptidase_S8/S53_dom_sf"/>
</dbReference>
<dbReference type="AlphaFoldDB" id="A0A940PUD7"/>
<dbReference type="GO" id="GO:0004252">
    <property type="term" value="F:serine-type endopeptidase activity"/>
    <property type="evidence" value="ECO:0007669"/>
    <property type="project" value="InterPro"/>
</dbReference>
<dbReference type="InterPro" id="IPR050991">
    <property type="entry name" value="ECM_Regulatory_Proteins"/>
</dbReference>
<dbReference type="CDD" id="cd00063">
    <property type="entry name" value="FN3"/>
    <property type="match status" value="2"/>
</dbReference>
<dbReference type="Gene3D" id="2.60.40.10">
    <property type="entry name" value="Immunoglobulins"/>
    <property type="match status" value="2"/>
</dbReference>
<dbReference type="InterPro" id="IPR003961">
    <property type="entry name" value="FN3_dom"/>
</dbReference>
<keyword evidence="8" id="KW-1133">Transmembrane helix</keyword>
<feature type="region of interest" description="Disordered" evidence="7">
    <location>
        <begin position="123"/>
        <end position="172"/>
    </location>
</feature>
<dbReference type="GO" id="GO:0000272">
    <property type="term" value="P:polysaccharide catabolic process"/>
    <property type="evidence" value="ECO:0007669"/>
    <property type="project" value="UniProtKB-KW"/>
</dbReference>
<keyword evidence="1" id="KW-0645">Protease</keyword>
<feature type="region of interest" description="Disordered" evidence="7">
    <location>
        <begin position="931"/>
        <end position="953"/>
    </location>
</feature>
<evidence type="ECO:0000256" key="8">
    <source>
        <dbReference type="SAM" id="Phobius"/>
    </source>
</evidence>
<evidence type="ECO:0000256" key="2">
    <source>
        <dbReference type="ARBA" id="ARBA00022737"/>
    </source>
</evidence>
<keyword evidence="8" id="KW-0812">Transmembrane</keyword>
<feature type="compositionally biased region" description="Low complexity" evidence="7">
    <location>
        <begin position="130"/>
        <end position="167"/>
    </location>
</feature>
<dbReference type="GO" id="GO:0016798">
    <property type="term" value="F:hydrolase activity, acting on glycosyl bonds"/>
    <property type="evidence" value="ECO:0007669"/>
    <property type="project" value="UniProtKB-KW"/>
</dbReference>
<reference evidence="10" key="1">
    <citation type="submission" date="2021-02" db="EMBL/GenBank/DDBJ databases">
        <title>Sequencing the genomes of 1000 actinobacteria strains.</title>
        <authorList>
            <person name="Klenk H.-P."/>
        </authorList>
    </citation>
    <scope>NUCLEOTIDE SEQUENCE</scope>
    <source>
        <strain evidence="10">DSM 22850</strain>
    </source>
</reference>
<feature type="domain" description="Fibronectin type-III" evidence="9">
    <location>
        <begin position="678"/>
        <end position="771"/>
    </location>
</feature>
<proteinExistence type="predicted"/>
<dbReference type="SUPFAM" id="SSF52743">
    <property type="entry name" value="Subtilisin-like"/>
    <property type="match status" value="1"/>
</dbReference>
<dbReference type="InterPro" id="IPR013783">
    <property type="entry name" value="Ig-like_fold"/>
</dbReference>
<evidence type="ECO:0000256" key="3">
    <source>
        <dbReference type="ARBA" id="ARBA00022801"/>
    </source>
</evidence>
<sequence>MPTATPEPDLPSVTGSGLGDAVIAAVEAGVASEAELAAAVSVAPQTSGGGFTYDGEGRLLVTVLIDPAAGDPATLIRPHAVLEAALDPIPGAMAWVAPAHLDELAATAGVTSVIPALAPIHASGHRSRPARPLTATPDAPAPEALAPEVPTSDAPTAASTTSCAPVPIEADGPLDSAEARARFGVDGTGVTIGVISDSFHSTEYPTSWDDDVAAGALPGPGNPCGRTTPVTVVAHTRTATDEGRAMAQLVHGVAPGATLLFADSGNTEFEMADHIRKLAEAGADIIVDDITYLTEAYYQRGFISQAIEQVQADYGVLYLTSAGNSNGVGDRGASTGVPVSSWQTAHYREMPCPAWVTQGATGAALPAGSDCLDFDPDPAGQQAYDVLQLKGHSGTVDVLPVASIGEPVGGLTTSYELHLYESCTTQPRLIRAIPSLGGELASGQLLYPGLAGAATLDLGSEVCLVIVRTAFEAGSHPAVFLEFLRGGDAIAERQFLGDRRPGDAATDRVGATVFGHAGDGSALGVAATDWQDPAYMASYSAVGPGTLLFDTVDVDTFDAAPRLPMPLQVSSPSITAVDGVRTTFYGENDGEDYRFYGTSAAAPLAAAVAALGKEFAPGLTGQELGDALASTARGTAAGGPENPYAEAGFADEFVLGAGLVSATRLIESFTDPVEAPTAPTGLRLAAVTDASLAFSWGQVAHAAGLTVELYDGEIAEDNQLEAVGLDVTATSYRAEGLDPNHEYSLLVTAVGETGDAATAQLAVYTLATAPSDLAVDHTGERALSVSWREDSAPDHYLVRVVPVVAGAITNSDDAPPVPEAEAAGCIVPVELESGSTRFTCNGLIADTPYAITVEAINDADQASSATVQARTTSATQAPHSGAHPDALPNATPGETPLAVSGGASLTRWYLGGAGLLVLGAGVIVFARRRARKNTPDEPASGDATSAKPGSNSR</sequence>
<keyword evidence="11" id="KW-1185">Reference proteome</keyword>
<evidence type="ECO:0000256" key="7">
    <source>
        <dbReference type="SAM" id="MobiDB-lite"/>
    </source>
</evidence>